<protein>
    <recommendedName>
        <fullName evidence="5">Transmembrane protein</fullName>
    </recommendedName>
</protein>
<feature type="compositionally biased region" description="Acidic residues" evidence="1">
    <location>
        <begin position="97"/>
        <end position="122"/>
    </location>
</feature>
<evidence type="ECO:0000256" key="2">
    <source>
        <dbReference type="SAM" id="Phobius"/>
    </source>
</evidence>
<reference evidence="3 4" key="1">
    <citation type="submission" date="2020-08" db="EMBL/GenBank/DDBJ databases">
        <title>Plant Genome Project.</title>
        <authorList>
            <person name="Zhang R.-G."/>
        </authorList>
    </citation>
    <scope>NUCLEOTIDE SEQUENCE [LARGE SCALE GENOMIC DNA]</scope>
    <source>
        <tissue evidence="3">Rhizome</tissue>
    </source>
</reference>
<feature type="region of interest" description="Disordered" evidence="1">
    <location>
        <begin position="93"/>
        <end position="131"/>
    </location>
</feature>
<evidence type="ECO:0000313" key="3">
    <source>
        <dbReference type="EMBL" id="KAG6489992.1"/>
    </source>
</evidence>
<keyword evidence="2" id="KW-1133">Transmembrane helix</keyword>
<evidence type="ECO:0008006" key="5">
    <source>
        <dbReference type="Google" id="ProtNLM"/>
    </source>
</evidence>
<dbReference type="AlphaFoldDB" id="A0A8J5KRT3"/>
<comment type="caution">
    <text evidence="3">The sequence shown here is derived from an EMBL/GenBank/DDBJ whole genome shotgun (WGS) entry which is preliminary data.</text>
</comment>
<evidence type="ECO:0000313" key="4">
    <source>
        <dbReference type="Proteomes" id="UP000734854"/>
    </source>
</evidence>
<sequence length="131" mass="14721">MVSFDLAMILVNDLVASNVNLRWFLLLVMVSDSMNINVDFVMVSSYGVPILLLMIYMMEVRETPPRILWRACIWSWRGGEMPVKDKNWTFILSENKDTDEGEETGEGVDEGEEADEDVDGGEEAGVARPSA</sequence>
<keyword evidence="2" id="KW-0812">Transmembrane</keyword>
<gene>
    <name evidence="3" type="ORF">ZIOFF_051274</name>
</gene>
<accession>A0A8J5KRT3</accession>
<dbReference type="EMBL" id="JACMSC010000014">
    <property type="protein sequence ID" value="KAG6489992.1"/>
    <property type="molecule type" value="Genomic_DNA"/>
</dbReference>
<dbReference type="Proteomes" id="UP000734854">
    <property type="component" value="Unassembled WGS sequence"/>
</dbReference>
<name>A0A8J5KRT3_ZINOF</name>
<keyword evidence="4" id="KW-1185">Reference proteome</keyword>
<feature type="transmembrane region" description="Helical" evidence="2">
    <location>
        <begin position="40"/>
        <end position="58"/>
    </location>
</feature>
<keyword evidence="2" id="KW-0472">Membrane</keyword>
<proteinExistence type="predicted"/>
<organism evidence="3 4">
    <name type="scientific">Zingiber officinale</name>
    <name type="common">Ginger</name>
    <name type="synonym">Amomum zingiber</name>
    <dbReference type="NCBI Taxonomy" id="94328"/>
    <lineage>
        <taxon>Eukaryota</taxon>
        <taxon>Viridiplantae</taxon>
        <taxon>Streptophyta</taxon>
        <taxon>Embryophyta</taxon>
        <taxon>Tracheophyta</taxon>
        <taxon>Spermatophyta</taxon>
        <taxon>Magnoliopsida</taxon>
        <taxon>Liliopsida</taxon>
        <taxon>Zingiberales</taxon>
        <taxon>Zingiberaceae</taxon>
        <taxon>Zingiber</taxon>
    </lineage>
</organism>
<evidence type="ECO:0000256" key="1">
    <source>
        <dbReference type="SAM" id="MobiDB-lite"/>
    </source>
</evidence>